<accession>A0ABX5SMN2</accession>
<keyword evidence="4" id="KW-0444">Lipid biosynthesis</keyword>
<feature type="transmembrane region" description="Helical" evidence="15">
    <location>
        <begin position="76"/>
        <end position="99"/>
    </location>
</feature>
<keyword evidence="5" id="KW-0808">Transferase</keyword>
<keyword evidence="7" id="KW-0547">Nucleotide-binding</keyword>
<protein>
    <submittedName>
        <fullName evidence="16">Diacylglycerol kinase family protein</fullName>
    </submittedName>
</protein>
<evidence type="ECO:0000256" key="1">
    <source>
        <dbReference type="ARBA" id="ARBA00004651"/>
    </source>
</evidence>
<dbReference type="EMBL" id="CP037939">
    <property type="protein sequence ID" value="QBR47684.1"/>
    <property type="molecule type" value="Genomic_DNA"/>
</dbReference>
<keyword evidence="12 15" id="KW-0472">Membrane</keyword>
<keyword evidence="10 15" id="KW-1133">Transmembrane helix</keyword>
<evidence type="ECO:0000256" key="9">
    <source>
        <dbReference type="ARBA" id="ARBA00022840"/>
    </source>
</evidence>
<evidence type="ECO:0000256" key="4">
    <source>
        <dbReference type="ARBA" id="ARBA00022516"/>
    </source>
</evidence>
<organism evidence="16 17">
    <name type="scientific">Leuconostoc kimchii</name>
    <dbReference type="NCBI Taxonomy" id="136609"/>
    <lineage>
        <taxon>Bacteria</taxon>
        <taxon>Bacillati</taxon>
        <taxon>Bacillota</taxon>
        <taxon>Bacilli</taxon>
        <taxon>Lactobacillales</taxon>
        <taxon>Lactobacillaceae</taxon>
        <taxon>Leuconostoc</taxon>
    </lineage>
</organism>
<evidence type="ECO:0000256" key="15">
    <source>
        <dbReference type="SAM" id="Phobius"/>
    </source>
</evidence>
<dbReference type="InterPro" id="IPR036945">
    <property type="entry name" value="DAGK_sf"/>
</dbReference>
<name>A0ABX5SMN2_9LACO</name>
<dbReference type="Proteomes" id="UP000295756">
    <property type="component" value="Chromosome"/>
</dbReference>
<dbReference type="CDD" id="cd14265">
    <property type="entry name" value="UDPK_IM_like"/>
    <property type="match status" value="1"/>
</dbReference>
<dbReference type="Pfam" id="PF01219">
    <property type="entry name" value="DAGK_prokar"/>
    <property type="match status" value="1"/>
</dbReference>
<evidence type="ECO:0000256" key="2">
    <source>
        <dbReference type="ARBA" id="ARBA00005967"/>
    </source>
</evidence>
<evidence type="ECO:0000256" key="3">
    <source>
        <dbReference type="ARBA" id="ARBA00022475"/>
    </source>
</evidence>
<sequence>MIMASRDNERTKLEDVPDHVAKQTDRNGNFFKAMRNSLNGIWMILVRERNMRIHIVLAFMILVAGLHYGLYRADWLWVTMAIFIVIFSEFLNTIIEAVVDLVVEKKYHPLAKLAKDVAAGAVLVAVGVEIIILLIIFQPYVWRQFGIVTNFSDLLHQFQK</sequence>
<comment type="subcellular location">
    <subcellularLocation>
        <location evidence="1">Cell membrane</location>
        <topology evidence="1">Multi-pass membrane protein</topology>
    </subcellularLocation>
</comment>
<gene>
    <name evidence="16" type="ORF">EW139_05945</name>
</gene>
<evidence type="ECO:0000256" key="5">
    <source>
        <dbReference type="ARBA" id="ARBA00022679"/>
    </source>
</evidence>
<keyword evidence="14" id="KW-1208">Phospholipid metabolism</keyword>
<evidence type="ECO:0000256" key="13">
    <source>
        <dbReference type="ARBA" id="ARBA00023209"/>
    </source>
</evidence>
<dbReference type="PANTHER" id="PTHR34299:SF1">
    <property type="entry name" value="DIACYLGLYCEROL KINASE"/>
    <property type="match status" value="1"/>
</dbReference>
<keyword evidence="6 15" id="KW-0812">Transmembrane</keyword>
<reference evidence="16 17" key="1">
    <citation type="submission" date="2019-03" db="EMBL/GenBank/DDBJ databases">
        <title>Complete Genome Sequence of Leuconostoc kimchii strain NKJ218 Isolated from Homemade Kimchi.</title>
        <authorList>
            <person name="Jung J.Y."/>
            <person name="Jin H.M."/>
            <person name="Jung J.-W."/>
            <person name="Lee S.-Y."/>
            <person name="Ryu B.-G."/>
            <person name="Han S.-S."/>
            <person name="Kang H.K."/>
            <person name="Choi H.W."/>
            <person name="Chung E.J."/>
            <person name="Choi K.-M."/>
        </authorList>
    </citation>
    <scope>NUCLEOTIDE SEQUENCE [LARGE SCALE GENOMIC DNA]</scope>
    <source>
        <strain evidence="16 17">NKJ218</strain>
    </source>
</reference>
<evidence type="ECO:0000313" key="16">
    <source>
        <dbReference type="EMBL" id="QBR47684.1"/>
    </source>
</evidence>
<evidence type="ECO:0000256" key="12">
    <source>
        <dbReference type="ARBA" id="ARBA00023136"/>
    </source>
</evidence>
<feature type="transmembrane region" description="Helical" evidence="15">
    <location>
        <begin position="53"/>
        <end position="70"/>
    </location>
</feature>
<proteinExistence type="inferred from homology"/>
<evidence type="ECO:0000256" key="14">
    <source>
        <dbReference type="ARBA" id="ARBA00023264"/>
    </source>
</evidence>
<keyword evidence="17" id="KW-1185">Reference proteome</keyword>
<keyword evidence="11" id="KW-0443">Lipid metabolism</keyword>
<keyword evidence="8 16" id="KW-0418">Kinase</keyword>
<keyword evidence="9" id="KW-0067">ATP-binding</keyword>
<evidence type="ECO:0000256" key="11">
    <source>
        <dbReference type="ARBA" id="ARBA00023098"/>
    </source>
</evidence>
<evidence type="ECO:0000256" key="10">
    <source>
        <dbReference type="ARBA" id="ARBA00022989"/>
    </source>
</evidence>
<dbReference type="InterPro" id="IPR033717">
    <property type="entry name" value="UDPK"/>
</dbReference>
<evidence type="ECO:0000313" key="17">
    <source>
        <dbReference type="Proteomes" id="UP000295756"/>
    </source>
</evidence>
<evidence type="ECO:0000256" key="7">
    <source>
        <dbReference type="ARBA" id="ARBA00022741"/>
    </source>
</evidence>
<evidence type="ECO:0000256" key="8">
    <source>
        <dbReference type="ARBA" id="ARBA00022777"/>
    </source>
</evidence>
<dbReference type="PANTHER" id="PTHR34299">
    <property type="entry name" value="DIACYLGLYCEROL KINASE"/>
    <property type="match status" value="1"/>
</dbReference>
<evidence type="ECO:0000256" key="6">
    <source>
        <dbReference type="ARBA" id="ARBA00022692"/>
    </source>
</evidence>
<dbReference type="GO" id="GO:0016301">
    <property type="term" value="F:kinase activity"/>
    <property type="evidence" value="ECO:0007669"/>
    <property type="project" value="UniProtKB-KW"/>
</dbReference>
<dbReference type="Gene3D" id="1.10.287.3610">
    <property type="match status" value="1"/>
</dbReference>
<comment type="similarity">
    <text evidence="2">Belongs to the bacterial diacylglycerol kinase family.</text>
</comment>
<feature type="transmembrane region" description="Helical" evidence="15">
    <location>
        <begin position="120"/>
        <end position="142"/>
    </location>
</feature>
<keyword evidence="13" id="KW-0594">Phospholipid biosynthesis</keyword>
<dbReference type="InterPro" id="IPR000829">
    <property type="entry name" value="DAGK"/>
</dbReference>
<keyword evidence="3" id="KW-1003">Cell membrane</keyword>